<dbReference type="SUPFAM" id="SSF63829">
    <property type="entry name" value="Calcium-dependent phosphotriesterase"/>
    <property type="match status" value="1"/>
</dbReference>
<dbReference type="InterPro" id="IPR011042">
    <property type="entry name" value="6-blade_b-propeller_TolB-like"/>
</dbReference>
<comment type="similarity">
    <text evidence="1">Belongs to the SMP-30/CGR1 family.</text>
</comment>
<dbReference type="Proteomes" id="UP000487268">
    <property type="component" value="Unassembled WGS sequence"/>
</dbReference>
<feature type="binding site" evidence="3">
    <location>
        <position position="110"/>
    </location>
    <ligand>
        <name>substrate</name>
    </ligand>
</feature>
<evidence type="ECO:0000256" key="2">
    <source>
        <dbReference type="PIRSR" id="PIRSR605511-1"/>
    </source>
</evidence>
<feature type="domain" description="SMP-30/Gluconolactonase/LRE-like region" evidence="4">
    <location>
        <begin position="12"/>
        <end position="243"/>
    </location>
</feature>
<feature type="active site" description="Proton donor/acceptor" evidence="2">
    <location>
        <position position="189"/>
    </location>
</feature>
<proteinExistence type="inferred from homology"/>
<dbReference type="OrthoDB" id="2633250at2"/>
<dbReference type="PRINTS" id="PR01790">
    <property type="entry name" value="SMP30FAMILY"/>
</dbReference>
<evidence type="ECO:0000256" key="1">
    <source>
        <dbReference type="ARBA" id="ARBA00008853"/>
    </source>
</evidence>
<organism evidence="5 6">
    <name type="scientific">Actinomadura macrotermitis</name>
    <dbReference type="NCBI Taxonomy" id="2585200"/>
    <lineage>
        <taxon>Bacteria</taxon>
        <taxon>Bacillati</taxon>
        <taxon>Actinomycetota</taxon>
        <taxon>Actinomycetes</taxon>
        <taxon>Streptosporangiales</taxon>
        <taxon>Thermomonosporaceae</taxon>
        <taxon>Actinomadura</taxon>
    </lineage>
</organism>
<evidence type="ECO:0000313" key="5">
    <source>
        <dbReference type="EMBL" id="MQY04591.1"/>
    </source>
</evidence>
<keyword evidence="6" id="KW-1185">Reference proteome</keyword>
<dbReference type="GO" id="GO:0019853">
    <property type="term" value="P:L-ascorbic acid biosynthetic process"/>
    <property type="evidence" value="ECO:0007669"/>
    <property type="project" value="TreeGrafter"/>
</dbReference>
<dbReference type="RefSeq" id="WP_153532795.1">
    <property type="nucleotide sequence ID" value="NZ_WEGH01000002.1"/>
</dbReference>
<evidence type="ECO:0000256" key="3">
    <source>
        <dbReference type="PIRSR" id="PIRSR605511-2"/>
    </source>
</evidence>
<comment type="caution">
    <text evidence="5">The sequence shown here is derived from an EMBL/GenBank/DDBJ whole genome shotgun (WGS) entry which is preliminary data.</text>
</comment>
<feature type="binding site" evidence="3">
    <location>
        <position position="13"/>
    </location>
    <ligand>
        <name>a divalent metal cation</name>
        <dbReference type="ChEBI" id="CHEBI:60240"/>
    </ligand>
</feature>
<protein>
    <submittedName>
        <fullName evidence="5">Virginiamycin B lyase</fullName>
        <ecNumber evidence="5">4.2.99.-</ecNumber>
    </submittedName>
</protein>
<reference evidence="5 6" key="1">
    <citation type="submission" date="2019-10" db="EMBL/GenBank/DDBJ databases">
        <title>Actinomadura rubteroloni sp. nov. and Actinomadura macrotermitis sp. nov., isolated from the gut of fungus growing-termite Macrotermes natalensis.</title>
        <authorList>
            <person name="Benndorf R."/>
            <person name="Martin K."/>
            <person name="Kuefner M."/>
            <person name="De Beer W."/>
            <person name="Kaster A.-K."/>
            <person name="Vollmers J."/>
            <person name="Poulsen M."/>
            <person name="Beemelmanns C."/>
        </authorList>
    </citation>
    <scope>NUCLEOTIDE SEQUENCE [LARGE SCALE GENOMIC DNA]</scope>
    <source>
        <strain evidence="5 6">RB68</strain>
    </source>
</reference>
<gene>
    <name evidence="5" type="primary">vgb_2</name>
    <name evidence="5" type="ORF">ACRB68_26470</name>
</gene>
<name>A0A7K0BTW7_9ACTN</name>
<keyword evidence="3" id="KW-0862">Zinc</keyword>
<feature type="binding site" evidence="3">
    <location>
        <position position="142"/>
    </location>
    <ligand>
        <name>a divalent metal cation</name>
        <dbReference type="ChEBI" id="CHEBI:60240"/>
    </ligand>
</feature>
<evidence type="ECO:0000313" key="6">
    <source>
        <dbReference type="Proteomes" id="UP000487268"/>
    </source>
</evidence>
<dbReference type="EC" id="4.2.99.-" evidence="5"/>
<dbReference type="GO" id="GO:0004341">
    <property type="term" value="F:gluconolactonase activity"/>
    <property type="evidence" value="ECO:0007669"/>
    <property type="project" value="TreeGrafter"/>
</dbReference>
<sequence>MPSVLLSDLAIPESPRWHEDRLWFANWGTGEIIAVSPTGEPEVMARTPGPLPYSFAWLPGGELRVISGPTASLLDASQNVVADLSHLSKGFNEIVIDARGNTYVNAVGFDMMAGEPPAPGIIALITPDGTARQVAADIAFGNGMAITPDGATLIVAESYANRLTAFTITQDGSLTNRRTWADVGDDHPDGICLDAEGAVWYADVGNRHCVRVAEGGKVLQTVEADQGCFACMLGGTTLFILTAAWTGAENILTAPRTGQILTTEAPAPHAGHP</sequence>
<feature type="binding site" evidence="3">
    <location>
        <position position="189"/>
    </location>
    <ligand>
        <name>a divalent metal cation</name>
        <dbReference type="ChEBI" id="CHEBI:60240"/>
    </ligand>
</feature>
<dbReference type="EMBL" id="WEGH01000002">
    <property type="protein sequence ID" value="MQY04591.1"/>
    <property type="molecule type" value="Genomic_DNA"/>
</dbReference>
<dbReference type="PANTHER" id="PTHR10907">
    <property type="entry name" value="REGUCALCIN"/>
    <property type="match status" value="1"/>
</dbReference>
<dbReference type="AlphaFoldDB" id="A0A7K0BTW7"/>
<dbReference type="Gene3D" id="2.120.10.30">
    <property type="entry name" value="TolB, C-terminal domain"/>
    <property type="match status" value="1"/>
</dbReference>
<dbReference type="GO" id="GO:0005509">
    <property type="term" value="F:calcium ion binding"/>
    <property type="evidence" value="ECO:0007669"/>
    <property type="project" value="TreeGrafter"/>
</dbReference>
<evidence type="ECO:0000259" key="4">
    <source>
        <dbReference type="Pfam" id="PF08450"/>
    </source>
</evidence>
<dbReference type="GO" id="GO:0016829">
    <property type="term" value="F:lyase activity"/>
    <property type="evidence" value="ECO:0007669"/>
    <property type="project" value="UniProtKB-KW"/>
</dbReference>
<keyword evidence="5" id="KW-0456">Lyase</keyword>
<dbReference type="InterPro" id="IPR005511">
    <property type="entry name" value="SMP-30"/>
</dbReference>
<comment type="cofactor">
    <cofactor evidence="3">
        <name>Zn(2+)</name>
        <dbReference type="ChEBI" id="CHEBI:29105"/>
    </cofactor>
    <text evidence="3">Binds 1 divalent metal cation per subunit.</text>
</comment>
<dbReference type="Pfam" id="PF08450">
    <property type="entry name" value="SGL"/>
    <property type="match status" value="1"/>
</dbReference>
<feature type="binding site" evidence="3">
    <location>
        <position position="92"/>
    </location>
    <ligand>
        <name>substrate</name>
    </ligand>
</feature>
<dbReference type="InterPro" id="IPR013658">
    <property type="entry name" value="SGL"/>
</dbReference>
<dbReference type="PANTHER" id="PTHR10907:SF47">
    <property type="entry name" value="REGUCALCIN"/>
    <property type="match status" value="1"/>
</dbReference>
<keyword evidence="3" id="KW-0479">Metal-binding</keyword>
<accession>A0A7K0BTW7</accession>